<proteinExistence type="predicted"/>
<organism evidence="1 2">
    <name type="scientific">Actinomadura adrarensis</name>
    <dbReference type="NCBI Taxonomy" id="1819600"/>
    <lineage>
        <taxon>Bacteria</taxon>
        <taxon>Bacillati</taxon>
        <taxon>Actinomycetota</taxon>
        <taxon>Actinomycetes</taxon>
        <taxon>Streptosporangiales</taxon>
        <taxon>Thermomonosporaceae</taxon>
        <taxon>Actinomadura</taxon>
    </lineage>
</organism>
<feature type="non-terminal residue" evidence="1">
    <location>
        <position position="193"/>
    </location>
</feature>
<gene>
    <name evidence="1" type="ORF">ACFQ07_08850</name>
</gene>
<feature type="non-terminal residue" evidence="1">
    <location>
        <position position="1"/>
    </location>
</feature>
<dbReference type="Proteomes" id="UP001597083">
    <property type="component" value="Unassembled WGS sequence"/>
</dbReference>
<protein>
    <recommendedName>
        <fullName evidence="3">Sugar ABC transporter substrate-binding protein</fullName>
    </recommendedName>
</protein>
<evidence type="ECO:0000313" key="1">
    <source>
        <dbReference type="EMBL" id="MFD0852329.1"/>
    </source>
</evidence>
<keyword evidence="2" id="KW-1185">Reference proteome</keyword>
<evidence type="ECO:0008006" key="3">
    <source>
        <dbReference type="Google" id="ProtNLM"/>
    </source>
</evidence>
<reference evidence="2" key="1">
    <citation type="journal article" date="2019" name="Int. J. Syst. Evol. Microbiol.">
        <title>The Global Catalogue of Microorganisms (GCM) 10K type strain sequencing project: providing services to taxonomists for standard genome sequencing and annotation.</title>
        <authorList>
            <consortium name="The Broad Institute Genomics Platform"/>
            <consortium name="The Broad Institute Genome Sequencing Center for Infectious Disease"/>
            <person name="Wu L."/>
            <person name="Ma J."/>
        </authorList>
    </citation>
    <scope>NUCLEOTIDE SEQUENCE [LARGE SCALE GENOMIC DNA]</scope>
    <source>
        <strain evidence="2">JCM 31696</strain>
    </source>
</reference>
<comment type="caution">
    <text evidence="1">The sequence shown here is derived from an EMBL/GenBank/DDBJ whole genome shotgun (WGS) entry which is preliminary data.</text>
</comment>
<name>A0ABW3CCX5_9ACTN</name>
<accession>A0ABW3CCX5</accession>
<evidence type="ECO:0000313" key="2">
    <source>
        <dbReference type="Proteomes" id="UP001597083"/>
    </source>
</evidence>
<sequence length="193" mass="21012">VGHGPDPITLQSANTLGQVAARELASEGKKGVQSDDAYGIWWNADVMGYNTFIGTSLFLTEIASVRDLAYPYKSADGSPLGSQNKTIRNLTPYDSDTWTLEQIVDYAKTGAYAGIKHVADNPTSWLYNNLYLTTKNGTNLPDVVDGAPEAYVIPAGQRDPFATYEMLKLFEFGRAEIERARTAFTAGGKTYPA</sequence>
<dbReference type="EMBL" id="JBHTIR010001254">
    <property type="protein sequence ID" value="MFD0852329.1"/>
    <property type="molecule type" value="Genomic_DNA"/>
</dbReference>